<gene>
    <name evidence="2" type="ORF">P9989_08475</name>
</gene>
<dbReference type="NCBIfam" id="TIGR01076">
    <property type="entry name" value="sortase_fam"/>
    <property type="match status" value="1"/>
</dbReference>
<dbReference type="Pfam" id="PF04203">
    <property type="entry name" value="Sortase"/>
    <property type="match status" value="1"/>
</dbReference>
<dbReference type="EMBL" id="CP121671">
    <property type="protein sequence ID" value="WFT76382.1"/>
    <property type="molecule type" value="Genomic_DNA"/>
</dbReference>
<organism evidence="2 3">
    <name type="scientific">Halobacillus naozhouensis</name>
    <dbReference type="NCBI Taxonomy" id="554880"/>
    <lineage>
        <taxon>Bacteria</taxon>
        <taxon>Bacillati</taxon>
        <taxon>Bacillota</taxon>
        <taxon>Bacilli</taxon>
        <taxon>Bacillales</taxon>
        <taxon>Bacillaceae</taxon>
        <taxon>Halobacillus</taxon>
    </lineage>
</organism>
<dbReference type="Proteomes" id="UP001221597">
    <property type="component" value="Chromosome"/>
</dbReference>
<dbReference type="RefSeq" id="WP_283078336.1">
    <property type="nucleotide sequence ID" value="NZ_CP121671.1"/>
</dbReference>
<keyword evidence="3" id="KW-1185">Reference proteome</keyword>
<reference evidence="2 3" key="1">
    <citation type="submission" date="2023-04" db="EMBL/GenBank/DDBJ databases">
        <title>Genome sequence of Halobacillus naozhouensis KACC 21980.</title>
        <authorList>
            <person name="Kim S."/>
            <person name="Heo J."/>
            <person name="Kwon S.-W."/>
        </authorList>
    </citation>
    <scope>NUCLEOTIDE SEQUENCE [LARGE SCALE GENOMIC DNA]</scope>
    <source>
        <strain evidence="2 3">KCTC 13234</strain>
    </source>
</reference>
<dbReference type="InterPro" id="IPR053525">
    <property type="entry name" value="Sortase_D"/>
</dbReference>
<dbReference type="CDD" id="cd05828">
    <property type="entry name" value="Sortase_D_1"/>
    <property type="match status" value="1"/>
</dbReference>
<protein>
    <submittedName>
        <fullName evidence="2">Class D sortase</fullName>
    </submittedName>
</protein>
<dbReference type="Gene3D" id="2.40.260.10">
    <property type="entry name" value="Sortase"/>
    <property type="match status" value="1"/>
</dbReference>
<keyword evidence="1" id="KW-0378">Hydrolase</keyword>
<evidence type="ECO:0000256" key="1">
    <source>
        <dbReference type="ARBA" id="ARBA00022801"/>
    </source>
</evidence>
<dbReference type="InterPro" id="IPR041999">
    <property type="entry name" value="Sortase_D_1"/>
</dbReference>
<accession>A0ABY8J1K7</accession>
<sequence>MKYIAAAFVVIGLALAGWSGFQWWQGTQSVSKIDPESDKSPESVQAAETEAAKETEQPLDTPIQTLSYNHDKGENIAQLKIPSISQQFEVFWGTGEDTLNKGVGMYVSKWTTVPNRKKGHTVLSGHRDTVFTELGRVEKGDLLTVVYDGNEYNYKVDQIWITDANDRTVIVKKDQPTLTLTTCYPFDFIGNAPDRYIIQGHLVN</sequence>
<dbReference type="NCBIfam" id="NF033746">
    <property type="entry name" value="class_D_sortase"/>
    <property type="match status" value="1"/>
</dbReference>
<dbReference type="InterPro" id="IPR023365">
    <property type="entry name" value="Sortase_dom-sf"/>
</dbReference>
<evidence type="ECO:0000313" key="2">
    <source>
        <dbReference type="EMBL" id="WFT76382.1"/>
    </source>
</evidence>
<evidence type="ECO:0000313" key="3">
    <source>
        <dbReference type="Proteomes" id="UP001221597"/>
    </source>
</evidence>
<dbReference type="SUPFAM" id="SSF63817">
    <property type="entry name" value="Sortase"/>
    <property type="match status" value="1"/>
</dbReference>
<dbReference type="InterPro" id="IPR005754">
    <property type="entry name" value="Sortase"/>
</dbReference>
<name>A0ABY8J1K7_9BACI</name>
<proteinExistence type="predicted"/>